<evidence type="ECO:0000313" key="3">
    <source>
        <dbReference type="EMBL" id="MCE7511005.1"/>
    </source>
</evidence>
<dbReference type="InterPro" id="IPR022303">
    <property type="entry name" value="Conjug_Trfer_ATPase"/>
</dbReference>
<dbReference type="EMBL" id="JAJVKT010000036">
    <property type="protein sequence ID" value="MCE7511005.1"/>
    <property type="molecule type" value="Genomic_DNA"/>
</dbReference>
<dbReference type="NCBIfam" id="TIGR03744">
    <property type="entry name" value="traC_PFL_4706"/>
    <property type="match status" value="1"/>
</dbReference>
<gene>
    <name evidence="3" type="ORF">LZG35_20415</name>
</gene>
<dbReference type="Gene3D" id="3.40.50.300">
    <property type="entry name" value="P-loop containing nucleotide triphosphate hydrolases"/>
    <property type="match status" value="2"/>
</dbReference>
<feature type="region of interest" description="Disordered" evidence="1">
    <location>
        <begin position="626"/>
        <end position="657"/>
    </location>
</feature>
<dbReference type="Proteomes" id="UP001107961">
    <property type="component" value="Unassembled WGS sequence"/>
</dbReference>
<dbReference type="AlphaFoldDB" id="A0A9Q3ZER9"/>
<dbReference type="SUPFAM" id="SSF52540">
    <property type="entry name" value="P-loop containing nucleoside triphosphate hydrolases"/>
    <property type="match status" value="1"/>
</dbReference>
<evidence type="ECO:0000313" key="4">
    <source>
        <dbReference type="Proteomes" id="UP001107961"/>
    </source>
</evidence>
<protein>
    <submittedName>
        <fullName evidence="3">Conjugative transfer ATPase</fullName>
    </submittedName>
</protein>
<dbReference type="RefSeq" id="WP_233926167.1">
    <property type="nucleotide sequence ID" value="NZ_JAJVKT010000036.1"/>
</dbReference>
<feature type="region of interest" description="Disordered" evidence="1">
    <location>
        <begin position="1"/>
        <end position="33"/>
    </location>
</feature>
<comment type="caution">
    <text evidence="3">The sequence shown here is derived from an EMBL/GenBank/DDBJ whole genome shotgun (WGS) entry which is preliminary data.</text>
</comment>
<organism evidence="3 4">
    <name type="scientific">Alloalcanivorax xenomutans</name>
    <dbReference type="NCBI Taxonomy" id="1094342"/>
    <lineage>
        <taxon>Bacteria</taxon>
        <taxon>Pseudomonadati</taxon>
        <taxon>Pseudomonadota</taxon>
        <taxon>Gammaproteobacteria</taxon>
        <taxon>Oceanospirillales</taxon>
        <taxon>Alcanivoracaceae</taxon>
        <taxon>Alloalcanivorax</taxon>
    </lineage>
</organism>
<keyword evidence="4" id="KW-1185">Reference proteome</keyword>
<feature type="domain" description="AAA+ ATPase" evidence="2">
    <location>
        <begin position="538"/>
        <end position="695"/>
    </location>
</feature>
<evidence type="ECO:0000256" key="1">
    <source>
        <dbReference type="SAM" id="MobiDB-lite"/>
    </source>
</evidence>
<dbReference type="InterPro" id="IPR003593">
    <property type="entry name" value="AAA+_ATPase"/>
</dbReference>
<accession>A0A9Q3ZER9</accession>
<sequence>MIDTIKRLFNPPPTDHNERQAPTGEGVKDGTRVEGKDGAALLYTDGAAALENPEGNPIAQSRGKPLTWAEIKGSYQRGPSFTRFLPWVEYLPDSGCFLLEDGVSVGIAAEVTPIPTEGRSQDTLAGLRDQIEATLQDALPEYDSYPWVVQLYCRDEVDPAAEMARVVQHADPALLDTAFTQAWLRSMEQHLQAIAKPGGLFQDDVVTRTDWRGQTRRVRLVLYRWLGPNPKGVPEEAANQVYDRLAAGLEGTGLQLKKMNGAAFHRWMLTWFNPRPATDVEAPPRFYDRVAYPGDDAVADLPDYDFAEDLLYRSPRADVDSGLWYFDGLPHRAIPVEAMRRAPDVGHLTGEMPRAGGQAFNALMDVLPEDTEMVLTIVATPQDVLEDHINTLHGKAHGDSVHATAVREDCQTARAMLNQNHKLYRSSLVFYVRGHNETDLEQRTLTLITQLQSAHLKPVDAEDEIAPLNTWLRWLPMAFDPQQDKPGWYTRLNYVQHLANLAPLFGRSRGTGRPGFSFFNRGGGSFGFDPLDPNDRAKNGHMFVFGPTGAGKSATLNGIFSQVMALRRPRLFVIEVGNSFGLLGEYFQRHGLTVNRVKMAPGKAPPLPLFSEAHRLLDDDAITERRKVEDRQDGWSDEPAPVPEDNDEEDDEDADERDVLGEMELTARLMITGGDPQEEAEFRRADRRLVRDAIFYGAQRSRDEGRQCLTQDVVAGLHALATDPKVPLPRQSRAHEMAEAMALFCDGFDGEVFNREGQAWPECDVTIVDLAHYARDGYEAHLALAVISLTNIIITLAERDQYKGRPIIQAIDECHIVTINPLLSPYLVKAGKMGRKLFYWIWLATQNLEDFPDASQKLLNMIEWWLCLVTPPDEIEQIARFKALSAEQKTLIGSAAKARGRYTEGVVLADRIEALFRIVPPSLYLSLAGTEGEEKQERKRVMDEHQCSELDAAIRIAEEMDRKRGLHALDNEAAPS</sequence>
<name>A0A9Q3ZER9_9GAMM</name>
<dbReference type="SMART" id="SM00382">
    <property type="entry name" value="AAA"/>
    <property type="match status" value="1"/>
</dbReference>
<feature type="compositionally biased region" description="Acidic residues" evidence="1">
    <location>
        <begin position="644"/>
        <end position="656"/>
    </location>
</feature>
<reference evidence="3" key="1">
    <citation type="submission" date="2022-01" db="EMBL/GenBank/DDBJ databases">
        <authorList>
            <person name="Karlyshev A.V."/>
            <person name="Jaspars M."/>
        </authorList>
    </citation>
    <scope>NUCLEOTIDE SEQUENCE</scope>
    <source>
        <strain evidence="3">AGSA3-2</strain>
    </source>
</reference>
<dbReference type="InterPro" id="IPR025955">
    <property type="entry name" value="TraC/Conjuga_ATPase"/>
</dbReference>
<dbReference type="Pfam" id="PF11130">
    <property type="entry name" value="TraC_F_IV"/>
    <property type="match status" value="1"/>
</dbReference>
<dbReference type="InterPro" id="IPR027417">
    <property type="entry name" value="P-loop_NTPase"/>
</dbReference>
<evidence type="ECO:0000259" key="2">
    <source>
        <dbReference type="SMART" id="SM00382"/>
    </source>
</evidence>
<proteinExistence type="predicted"/>